<accession>A0A8K0N9F4</accession>
<dbReference type="Proteomes" id="UP000797356">
    <property type="component" value="Chromosome 11"/>
</dbReference>
<dbReference type="EMBL" id="CM017882">
    <property type="protein sequence ID" value="KAG1364401.1"/>
    <property type="molecule type" value="Genomic_DNA"/>
</dbReference>
<evidence type="ECO:0000256" key="1">
    <source>
        <dbReference type="SAM" id="MobiDB-lite"/>
    </source>
</evidence>
<protein>
    <submittedName>
        <fullName evidence="2">Uncharacterized protein</fullName>
    </submittedName>
</protein>
<gene>
    <name evidence="2" type="ORF">COCNU_11G012280</name>
</gene>
<name>A0A8K0N9F4_COCNU</name>
<evidence type="ECO:0000313" key="2">
    <source>
        <dbReference type="EMBL" id="KAG1364401.1"/>
    </source>
</evidence>
<keyword evidence="3" id="KW-1185">Reference proteome</keyword>
<feature type="compositionally biased region" description="Basic and acidic residues" evidence="1">
    <location>
        <begin position="15"/>
        <end position="24"/>
    </location>
</feature>
<evidence type="ECO:0000313" key="3">
    <source>
        <dbReference type="Proteomes" id="UP000797356"/>
    </source>
</evidence>
<proteinExistence type="predicted"/>
<feature type="compositionally biased region" description="Acidic residues" evidence="1">
    <location>
        <begin position="1"/>
        <end position="14"/>
    </location>
</feature>
<sequence length="104" mass="11192">MDAKNDEEDDASDAEDSKGDRGAEVDINEVEDSADLKGHEPDVVDLGHYVSELLGIKGHVVDDHVDAMGLASRAGEAKALVIDGGDKGTLERRSIPSLMDWKLY</sequence>
<dbReference type="AlphaFoldDB" id="A0A8K0N9F4"/>
<reference evidence="2" key="1">
    <citation type="journal article" date="2017" name="Gigascience">
        <title>The genome draft of coconut (Cocos nucifera).</title>
        <authorList>
            <person name="Xiao Y."/>
            <person name="Xu P."/>
            <person name="Fan H."/>
            <person name="Baudouin L."/>
            <person name="Xia W."/>
            <person name="Bocs S."/>
            <person name="Xu J."/>
            <person name="Li Q."/>
            <person name="Guo A."/>
            <person name="Zhou L."/>
            <person name="Li J."/>
            <person name="Wu Y."/>
            <person name="Ma Z."/>
            <person name="Armero A."/>
            <person name="Issali A.E."/>
            <person name="Liu N."/>
            <person name="Peng M."/>
            <person name="Yang Y."/>
        </authorList>
    </citation>
    <scope>NUCLEOTIDE SEQUENCE</scope>
    <source>
        <tissue evidence="2">Spear leaf of Hainan Tall coconut</tissue>
    </source>
</reference>
<comment type="caution">
    <text evidence="2">The sequence shown here is derived from an EMBL/GenBank/DDBJ whole genome shotgun (WGS) entry which is preliminary data.</text>
</comment>
<organism evidence="2 3">
    <name type="scientific">Cocos nucifera</name>
    <name type="common">Coconut palm</name>
    <dbReference type="NCBI Taxonomy" id="13894"/>
    <lineage>
        <taxon>Eukaryota</taxon>
        <taxon>Viridiplantae</taxon>
        <taxon>Streptophyta</taxon>
        <taxon>Embryophyta</taxon>
        <taxon>Tracheophyta</taxon>
        <taxon>Spermatophyta</taxon>
        <taxon>Magnoliopsida</taxon>
        <taxon>Liliopsida</taxon>
        <taxon>Arecaceae</taxon>
        <taxon>Arecoideae</taxon>
        <taxon>Cocoseae</taxon>
        <taxon>Attaleinae</taxon>
        <taxon>Cocos</taxon>
    </lineage>
</organism>
<feature type="region of interest" description="Disordered" evidence="1">
    <location>
        <begin position="1"/>
        <end position="41"/>
    </location>
</feature>
<reference evidence="2" key="2">
    <citation type="submission" date="2019-07" db="EMBL/GenBank/DDBJ databases">
        <authorList>
            <person name="Yang Y."/>
            <person name="Bocs S."/>
            <person name="Baudouin L."/>
        </authorList>
    </citation>
    <scope>NUCLEOTIDE SEQUENCE</scope>
    <source>
        <tissue evidence="2">Spear leaf of Hainan Tall coconut</tissue>
    </source>
</reference>